<dbReference type="SUPFAM" id="SSF54373">
    <property type="entry name" value="FAD-linked reductases, C-terminal domain"/>
    <property type="match status" value="1"/>
</dbReference>
<dbReference type="RefSeq" id="WP_165794992.1">
    <property type="nucleotide sequence ID" value="NZ_PUGF01000013.1"/>
</dbReference>
<dbReference type="GO" id="GO:0005737">
    <property type="term" value="C:cytoplasm"/>
    <property type="evidence" value="ECO:0007669"/>
    <property type="project" value="TreeGrafter"/>
</dbReference>
<evidence type="ECO:0000256" key="1">
    <source>
        <dbReference type="ARBA" id="ARBA00023002"/>
    </source>
</evidence>
<protein>
    <submittedName>
        <fullName evidence="3">Glycine/D-amino acid oxidases (Deaminating)</fullName>
    </submittedName>
</protein>
<dbReference type="PANTHER" id="PTHR13847">
    <property type="entry name" value="SARCOSINE DEHYDROGENASE-RELATED"/>
    <property type="match status" value="1"/>
</dbReference>
<dbReference type="InterPro" id="IPR006076">
    <property type="entry name" value="FAD-dep_OxRdtase"/>
</dbReference>
<gene>
    <name evidence="3" type="ORF">S2091_2850</name>
</gene>
<keyword evidence="4" id="KW-1185">Reference proteome</keyword>
<name>A0A2S9GXM5_9BURK</name>
<evidence type="ECO:0000259" key="2">
    <source>
        <dbReference type="Pfam" id="PF01266"/>
    </source>
</evidence>
<dbReference type="GO" id="GO:0016491">
    <property type="term" value="F:oxidoreductase activity"/>
    <property type="evidence" value="ECO:0007669"/>
    <property type="project" value="UniProtKB-KW"/>
</dbReference>
<dbReference type="PANTHER" id="PTHR13847:SF287">
    <property type="entry name" value="FAD-DEPENDENT OXIDOREDUCTASE DOMAIN-CONTAINING PROTEIN 1"/>
    <property type="match status" value="1"/>
</dbReference>
<evidence type="ECO:0000313" key="3">
    <source>
        <dbReference type="EMBL" id="PRC92475.1"/>
    </source>
</evidence>
<reference evidence="3 4" key="1">
    <citation type="submission" date="2018-02" db="EMBL/GenBank/DDBJ databases">
        <title>Solimicrobium silvestre gen. nov., sp. nov., isolated from alpine forest soil.</title>
        <authorList>
            <person name="Margesin R."/>
            <person name="Albuquerque L."/>
            <person name="Zhang D.-C."/>
            <person name="Froufe H.J.C."/>
            <person name="Severino R."/>
            <person name="Roxo I."/>
            <person name="Egas C."/>
            <person name="Da Costa M.S."/>
        </authorList>
    </citation>
    <scope>NUCLEOTIDE SEQUENCE [LARGE SCALE GENOMIC DNA]</scope>
    <source>
        <strain evidence="3 4">S20-91</strain>
    </source>
</reference>
<dbReference type="SUPFAM" id="SSF51905">
    <property type="entry name" value="FAD/NAD(P)-binding domain"/>
    <property type="match status" value="1"/>
</dbReference>
<evidence type="ECO:0000313" key="4">
    <source>
        <dbReference type="Proteomes" id="UP000237839"/>
    </source>
</evidence>
<comment type="caution">
    <text evidence="3">The sequence shown here is derived from an EMBL/GenBank/DDBJ whole genome shotgun (WGS) entry which is preliminary data.</text>
</comment>
<dbReference type="Gene3D" id="3.30.9.10">
    <property type="entry name" value="D-Amino Acid Oxidase, subunit A, domain 2"/>
    <property type="match status" value="1"/>
</dbReference>
<accession>A0A2S9GXM5</accession>
<dbReference type="AlphaFoldDB" id="A0A2S9GXM5"/>
<sequence>MSTDVLVIGAGIVGAACARALQQRGLSVALVDATTPGAGVTAAGMGHLVVLDHDETELCLFSMRLWREFNDAHPEIGEFSRCGTLWVAENETQLQEALQRAERYSQRGWNAEFIQGKNMRQLEPQLRSGLCGGVLVSNDAVVFPPKVAQFLAMQCMQFGGKVHLGQRVVALTDGAVELANGVSLTAKHIVLATGVETAQLLPEVPVFARKGHLAITDRYPGLLQHQIVNMNYGQIESGSDNLAVAANVQARPNGQWLVGSCRQDGQLDTKLDFSVLSKVLLSAIELLPCLSEMRILRAWAGMRPATPDGHPLIGPHPFRPGLWLATGHEGLGITTAFATAEILADQIMRQPGSFDASAYLPSRFSMKVDHAA</sequence>
<dbReference type="InterPro" id="IPR036188">
    <property type="entry name" value="FAD/NAD-bd_sf"/>
</dbReference>
<keyword evidence="1" id="KW-0560">Oxidoreductase</keyword>
<dbReference type="Gene3D" id="3.50.50.60">
    <property type="entry name" value="FAD/NAD(P)-binding domain"/>
    <property type="match status" value="1"/>
</dbReference>
<dbReference type="Pfam" id="PF01266">
    <property type="entry name" value="DAO"/>
    <property type="match status" value="1"/>
</dbReference>
<dbReference type="Proteomes" id="UP000237839">
    <property type="component" value="Unassembled WGS sequence"/>
</dbReference>
<dbReference type="EMBL" id="PUGF01000013">
    <property type="protein sequence ID" value="PRC92475.1"/>
    <property type="molecule type" value="Genomic_DNA"/>
</dbReference>
<organism evidence="3 4">
    <name type="scientific">Solimicrobium silvestre</name>
    <dbReference type="NCBI Taxonomy" id="2099400"/>
    <lineage>
        <taxon>Bacteria</taxon>
        <taxon>Pseudomonadati</taxon>
        <taxon>Pseudomonadota</taxon>
        <taxon>Betaproteobacteria</taxon>
        <taxon>Burkholderiales</taxon>
        <taxon>Oxalobacteraceae</taxon>
        <taxon>Solimicrobium</taxon>
    </lineage>
</organism>
<feature type="domain" description="FAD dependent oxidoreductase" evidence="2">
    <location>
        <begin position="4"/>
        <end position="345"/>
    </location>
</feature>
<proteinExistence type="predicted"/>